<feature type="transmembrane region" description="Helical" evidence="8">
    <location>
        <begin position="138"/>
        <end position="158"/>
    </location>
</feature>
<evidence type="ECO:0000256" key="1">
    <source>
        <dbReference type="ARBA" id="ARBA00004586"/>
    </source>
</evidence>
<feature type="region of interest" description="Disordered" evidence="7">
    <location>
        <begin position="83"/>
        <end position="126"/>
    </location>
</feature>
<protein>
    <submittedName>
        <fullName evidence="9">Uncharacterized protein</fullName>
    </submittedName>
</protein>
<evidence type="ECO:0000313" key="9">
    <source>
        <dbReference type="EMBL" id="KAG6528914.1"/>
    </source>
</evidence>
<dbReference type="Pfam" id="PF04622">
    <property type="entry name" value="ERG2_Sigma1R"/>
    <property type="match status" value="1"/>
</dbReference>
<dbReference type="PANTHER" id="PTHR10868:SF1">
    <property type="entry name" value="SIGMA NON-OPIOID INTRACELLULAR RECEPTOR 1"/>
    <property type="match status" value="1"/>
</dbReference>
<keyword evidence="3 8" id="KW-0812">Transmembrane</keyword>
<dbReference type="PANTHER" id="PTHR10868">
    <property type="entry name" value="SIGMA 1-TYPE OPIOID RECEPTOR-RELATED"/>
    <property type="match status" value="1"/>
</dbReference>
<feature type="compositionally biased region" description="Polar residues" evidence="7">
    <location>
        <begin position="17"/>
        <end position="26"/>
    </location>
</feature>
<evidence type="ECO:0000313" key="10">
    <source>
        <dbReference type="Proteomes" id="UP000734854"/>
    </source>
</evidence>
<feature type="region of interest" description="Disordered" evidence="7">
    <location>
        <begin position="1"/>
        <end position="26"/>
    </location>
</feature>
<dbReference type="OrthoDB" id="347124at2759"/>
<evidence type="ECO:0000256" key="3">
    <source>
        <dbReference type="ARBA" id="ARBA00022692"/>
    </source>
</evidence>
<evidence type="ECO:0000256" key="5">
    <source>
        <dbReference type="ARBA" id="ARBA00022989"/>
    </source>
</evidence>
<evidence type="ECO:0000256" key="2">
    <source>
        <dbReference type="ARBA" id="ARBA00007141"/>
    </source>
</evidence>
<feature type="compositionally biased region" description="Low complexity" evidence="7">
    <location>
        <begin position="1"/>
        <end position="16"/>
    </location>
</feature>
<accession>A0A8J5HMV4</accession>
<name>A0A8J5HMV4_ZINOF</name>
<comment type="subcellular location">
    <subcellularLocation>
        <location evidence="1">Endoplasmic reticulum membrane</location>
    </subcellularLocation>
</comment>
<comment type="similarity">
    <text evidence="2">Belongs to the ERG2 family.</text>
</comment>
<sequence length="388" mass="43256">MSSPATAMSSPATASSGTQSAVSSTRYRWDARSLGDSSYFPGCRKDANCHCEICLASIHATRDLLPSAASCLHQSSLTRLSAVRPKKAAPAPVPFGDESPPATPESPDSTVTPPPTPPIQYPVKSRSVKEKSVKKQRYWPLFLSLVRILVWLLLLLAADSGFSAVLSKVFGPKLTPEVISRLGEESRLLGDDLEGMLKLLQQRLGDLLDRKVANCSSIDSNWEMNQVFLSFLDEFLTSHSKTILHRGSFLLQDDQFLFQWRCVLHKSIAERVVIWGSPLKTTGLLATGSPPPWMMLLSGKIKEWSDVNLQSTTRTSNGSSWTYERWSSAALHLDGETWVLEYKQSALFQGRGFIPVVWEALRLKTTLKWRVFLRRCCVRQEQQVAFPT</sequence>
<dbReference type="AlphaFoldDB" id="A0A8J5HMV4"/>
<organism evidence="9 10">
    <name type="scientific">Zingiber officinale</name>
    <name type="common">Ginger</name>
    <name type="synonym">Amomum zingiber</name>
    <dbReference type="NCBI Taxonomy" id="94328"/>
    <lineage>
        <taxon>Eukaryota</taxon>
        <taxon>Viridiplantae</taxon>
        <taxon>Streptophyta</taxon>
        <taxon>Embryophyta</taxon>
        <taxon>Tracheophyta</taxon>
        <taxon>Spermatophyta</taxon>
        <taxon>Magnoliopsida</taxon>
        <taxon>Liliopsida</taxon>
        <taxon>Zingiberales</taxon>
        <taxon>Zingiberaceae</taxon>
        <taxon>Zingiber</taxon>
    </lineage>
</organism>
<keyword evidence="6 8" id="KW-0472">Membrane</keyword>
<evidence type="ECO:0000256" key="8">
    <source>
        <dbReference type="SAM" id="Phobius"/>
    </source>
</evidence>
<dbReference type="EMBL" id="JACMSC010000003">
    <property type="protein sequence ID" value="KAG6528914.1"/>
    <property type="molecule type" value="Genomic_DNA"/>
</dbReference>
<reference evidence="9 10" key="1">
    <citation type="submission" date="2020-08" db="EMBL/GenBank/DDBJ databases">
        <title>Plant Genome Project.</title>
        <authorList>
            <person name="Zhang R.-G."/>
        </authorList>
    </citation>
    <scope>NUCLEOTIDE SEQUENCE [LARGE SCALE GENOMIC DNA]</scope>
    <source>
        <tissue evidence="9">Rhizome</tissue>
    </source>
</reference>
<keyword evidence="4" id="KW-0256">Endoplasmic reticulum</keyword>
<keyword evidence="10" id="KW-1185">Reference proteome</keyword>
<proteinExistence type="inferred from homology"/>
<evidence type="ECO:0000256" key="7">
    <source>
        <dbReference type="SAM" id="MobiDB-lite"/>
    </source>
</evidence>
<gene>
    <name evidence="9" type="ORF">ZIOFF_011106</name>
</gene>
<evidence type="ECO:0000256" key="4">
    <source>
        <dbReference type="ARBA" id="ARBA00022824"/>
    </source>
</evidence>
<dbReference type="GO" id="GO:0005789">
    <property type="term" value="C:endoplasmic reticulum membrane"/>
    <property type="evidence" value="ECO:0007669"/>
    <property type="project" value="UniProtKB-SubCell"/>
</dbReference>
<evidence type="ECO:0000256" key="6">
    <source>
        <dbReference type="ARBA" id="ARBA00023136"/>
    </source>
</evidence>
<keyword evidence="5 8" id="KW-1133">Transmembrane helix</keyword>
<comment type="caution">
    <text evidence="9">The sequence shown here is derived from an EMBL/GenBank/DDBJ whole genome shotgun (WGS) entry which is preliminary data.</text>
</comment>
<dbReference type="InterPro" id="IPR006716">
    <property type="entry name" value="ERG2_sigma1_rcpt-like"/>
</dbReference>
<dbReference type="Proteomes" id="UP000734854">
    <property type="component" value="Unassembled WGS sequence"/>
</dbReference>